<gene>
    <name evidence="3" type="ORF">GGX14DRAFT_609343</name>
</gene>
<evidence type="ECO:0000313" key="3">
    <source>
        <dbReference type="EMBL" id="KAJ7189421.1"/>
    </source>
</evidence>
<feature type="region of interest" description="Disordered" evidence="1">
    <location>
        <begin position="1151"/>
        <end position="1259"/>
    </location>
</feature>
<protein>
    <submittedName>
        <fullName evidence="3">Uncharacterized protein</fullName>
    </submittedName>
</protein>
<accession>A0AAD6XZ39</accession>
<dbReference type="Proteomes" id="UP001219525">
    <property type="component" value="Unassembled WGS sequence"/>
</dbReference>
<evidence type="ECO:0000313" key="4">
    <source>
        <dbReference type="Proteomes" id="UP001219525"/>
    </source>
</evidence>
<proteinExistence type="predicted"/>
<feature type="region of interest" description="Disordered" evidence="1">
    <location>
        <begin position="1402"/>
        <end position="1423"/>
    </location>
</feature>
<sequence>MATIRFLHLVSSTFIMLPAREIPECYEEGPDSKVRCKVCTNAKWVTFQRGHVREHLGSAKHRKAVELLQVRQAGRADIEQRLGVVAAIEQNILPSGLTLAKLELPNLRPTVQEPCSEAENDMWQEYDKYEADFSAGNQVSDDEARRKVERDMDIMGIWDAVSLGQQLDGELDAAPNPAAEDDALLAEVLAALDASDPFNATEVQADTFKSAEWYPYPSKTMLLLDVCDNLPRLPVSESLMRIIIWILKQCGASDVPSLDALRKMQKTLRSQCGVPTISCTSIQGKNFCINDPRAIIRMECANPDIRSQLHLYPEVNTDGSVSEIWHGAKLCNELSPDLLTPMFDAGHGTHYYVNEIAQLVDSRFVIPVRWIKVDGAMHVDVHAVELNNENKADVKTDIFRVSAALLAFNLLDLEFNNRIPEWSDAAIANGYKDRMPNPLRSIAKGDPFYTIFIDYFSDDVSGNRSKSWNKHWNAYMTNRSLPRNLLQNEFYVHFVSTSQHASIPEQFKEFQKLIKTSEINPIRVPDPASSTGCSCYRLIVNADPSDNPMQAEICSCMGAAANLPCRKCKAGGTQVDKTTNEGYHAMFSCGELRSKSVILQTVQKQIKLACEGDEAELKKTYTASGIKDKYTEYWINDILSQFKKEVEKGASKDTVSVALKQWVKDNNDDIYSPFLTTDGFDPPRDTPIELLHTILLGVLKYVWHATHKSWTAEQKKTFELRLQAANISGLTIEGIRAAYIVQYANSLIGRQFKTLLQCTIFQLHDMTDENLFRAWMTVGELSALLWYPKIKDMELHCADLHVAIGNFLDSFAEIDPSKMITKVKTHLLTHAPSDIRMFGPLLGAITEAFESFNGVFRPCSILSNHRAPSRDIALQLAAQEGVKHRVAGGAWPLRGEGNEIIWTRCGPAARQLMQDQPILQRLFGWKKAEILTAGSLTLAPISAIKGQRGRPDRKTIILRSTKAGLAFNFRDYDLDSEWFKCKNLVAQSQELCDTNSWVVSSSPLDAEDTVMGKVVEILRRTDSLEGLVILEQYTVQPERHALFNMPVLTPKRREEASSIQDIQFAFNVQHDCSSGTCKPSGKRPVLQERLETRLEESFIEHDSLVNRFIINIASLHNPHLLRCVVPAALIKPMPIWDDRVLLHRQQAERLREGREARKAKNAAAAAARKALRPGTLKAPRVSKKTATGSKRTRTGDTGRPGKAKRQKRSHLPERPDELENDSSSDSDSDSDSDSASESEDKDDEERENVYEPWSAKMPVSPPIGPLSWTAYSSAALSTLGSKFLPAHRSTRPTHARLSPAAHARTPVSCMQRTPARLLHATHETHARWPRRVAATWALACAGRANAHARPSLARPPVSCMQRTPARVLHATHETRARWPRIVAATWALACTSHANQMPMHTPARSLHAHSAPANKLNRRRVRP</sequence>
<comment type="caution">
    <text evidence="3">The sequence shown here is derived from an EMBL/GenBank/DDBJ whole genome shotgun (WGS) entry which is preliminary data.</text>
</comment>
<feature type="signal peptide" evidence="2">
    <location>
        <begin position="1"/>
        <end position="21"/>
    </location>
</feature>
<feature type="chain" id="PRO_5041920295" evidence="2">
    <location>
        <begin position="22"/>
        <end position="1423"/>
    </location>
</feature>
<evidence type="ECO:0000256" key="1">
    <source>
        <dbReference type="SAM" id="MobiDB-lite"/>
    </source>
</evidence>
<keyword evidence="4" id="KW-1185">Reference proteome</keyword>
<dbReference type="PANTHER" id="PTHR31912:SF34">
    <property type="entry name" value="NOTOCHORD-RELATED PROTEIN"/>
    <property type="match status" value="1"/>
</dbReference>
<organism evidence="3 4">
    <name type="scientific">Mycena pura</name>
    <dbReference type="NCBI Taxonomy" id="153505"/>
    <lineage>
        <taxon>Eukaryota</taxon>
        <taxon>Fungi</taxon>
        <taxon>Dikarya</taxon>
        <taxon>Basidiomycota</taxon>
        <taxon>Agaricomycotina</taxon>
        <taxon>Agaricomycetes</taxon>
        <taxon>Agaricomycetidae</taxon>
        <taxon>Agaricales</taxon>
        <taxon>Marasmiineae</taxon>
        <taxon>Mycenaceae</taxon>
        <taxon>Mycena</taxon>
    </lineage>
</organism>
<keyword evidence="2" id="KW-0732">Signal</keyword>
<reference evidence="3" key="1">
    <citation type="submission" date="2023-03" db="EMBL/GenBank/DDBJ databases">
        <title>Massive genome expansion in bonnet fungi (Mycena s.s.) driven by repeated elements and novel gene families across ecological guilds.</title>
        <authorList>
            <consortium name="Lawrence Berkeley National Laboratory"/>
            <person name="Harder C.B."/>
            <person name="Miyauchi S."/>
            <person name="Viragh M."/>
            <person name="Kuo A."/>
            <person name="Thoen E."/>
            <person name="Andreopoulos B."/>
            <person name="Lu D."/>
            <person name="Skrede I."/>
            <person name="Drula E."/>
            <person name="Henrissat B."/>
            <person name="Morin E."/>
            <person name="Kohler A."/>
            <person name="Barry K."/>
            <person name="LaButti K."/>
            <person name="Morin E."/>
            <person name="Salamov A."/>
            <person name="Lipzen A."/>
            <person name="Mereny Z."/>
            <person name="Hegedus B."/>
            <person name="Baldrian P."/>
            <person name="Stursova M."/>
            <person name="Weitz H."/>
            <person name="Taylor A."/>
            <person name="Grigoriev I.V."/>
            <person name="Nagy L.G."/>
            <person name="Martin F."/>
            <person name="Kauserud H."/>
        </authorList>
    </citation>
    <scope>NUCLEOTIDE SEQUENCE</scope>
    <source>
        <strain evidence="3">9144</strain>
    </source>
</reference>
<dbReference type="PANTHER" id="PTHR31912">
    <property type="entry name" value="IP13529P"/>
    <property type="match status" value="1"/>
</dbReference>
<name>A0AAD6XZ39_9AGAR</name>
<feature type="compositionally biased region" description="Acidic residues" evidence="1">
    <location>
        <begin position="1218"/>
        <end position="1246"/>
    </location>
</feature>
<evidence type="ECO:0000256" key="2">
    <source>
        <dbReference type="SAM" id="SignalP"/>
    </source>
</evidence>
<dbReference type="EMBL" id="JARJCW010000178">
    <property type="protein sequence ID" value="KAJ7189421.1"/>
    <property type="molecule type" value="Genomic_DNA"/>
</dbReference>